<proteinExistence type="predicted"/>
<gene>
    <name evidence="1" type="ORF">LCGC14_2587710</name>
</gene>
<reference evidence="1" key="1">
    <citation type="journal article" date="2015" name="Nature">
        <title>Complex archaea that bridge the gap between prokaryotes and eukaryotes.</title>
        <authorList>
            <person name="Spang A."/>
            <person name="Saw J.H."/>
            <person name="Jorgensen S.L."/>
            <person name="Zaremba-Niedzwiedzka K."/>
            <person name="Martijn J."/>
            <person name="Lind A.E."/>
            <person name="van Eijk R."/>
            <person name="Schleper C."/>
            <person name="Guy L."/>
            <person name="Ettema T.J."/>
        </authorList>
    </citation>
    <scope>NUCLEOTIDE SEQUENCE</scope>
</reference>
<name>A0A0F9B0J0_9ZZZZ</name>
<sequence>MNTYHIVNEHEEFWSIGKKRWGSLRDATIFSEVDASNLALPNGGHWKIIV</sequence>
<organism evidence="1">
    <name type="scientific">marine sediment metagenome</name>
    <dbReference type="NCBI Taxonomy" id="412755"/>
    <lineage>
        <taxon>unclassified sequences</taxon>
        <taxon>metagenomes</taxon>
        <taxon>ecological metagenomes</taxon>
    </lineage>
</organism>
<comment type="caution">
    <text evidence="1">The sequence shown here is derived from an EMBL/GenBank/DDBJ whole genome shotgun (WGS) entry which is preliminary data.</text>
</comment>
<accession>A0A0F9B0J0</accession>
<evidence type="ECO:0000313" key="1">
    <source>
        <dbReference type="EMBL" id="KKL07267.1"/>
    </source>
</evidence>
<protein>
    <submittedName>
        <fullName evidence="1">Uncharacterized protein</fullName>
    </submittedName>
</protein>
<dbReference type="AlphaFoldDB" id="A0A0F9B0J0"/>
<dbReference type="EMBL" id="LAZR01043358">
    <property type="protein sequence ID" value="KKL07267.1"/>
    <property type="molecule type" value="Genomic_DNA"/>
</dbReference>